<dbReference type="SUPFAM" id="SSF53448">
    <property type="entry name" value="Nucleotide-diphospho-sugar transferases"/>
    <property type="match status" value="1"/>
</dbReference>
<accession>A0A1F5TPQ2</accession>
<name>A0A1F5TPQ2_9BACT</name>
<evidence type="ECO:0000313" key="3">
    <source>
        <dbReference type="Proteomes" id="UP000177579"/>
    </source>
</evidence>
<dbReference type="Pfam" id="PF00535">
    <property type="entry name" value="Glycos_transf_2"/>
    <property type="match status" value="1"/>
</dbReference>
<dbReference type="Proteomes" id="UP000177579">
    <property type="component" value="Unassembled WGS sequence"/>
</dbReference>
<proteinExistence type="predicted"/>
<dbReference type="EMBL" id="MFGO01000018">
    <property type="protein sequence ID" value="OGF40943.1"/>
    <property type="molecule type" value="Genomic_DNA"/>
</dbReference>
<protein>
    <recommendedName>
        <fullName evidence="1">Glycosyltransferase 2-like domain-containing protein</fullName>
    </recommendedName>
</protein>
<evidence type="ECO:0000313" key="2">
    <source>
        <dbReference type="EMBL" id="OGF40943.1"/>
    </source>
</evidence>
<dbReference type="InterPro" id="IPR050256">
    <property type="entry name" value="Glycosyltransferase_2"/>
</dbReference>
<dbReference type="Gene3D" id="3.90.550.10">
    <property type="entry name" value="Spore Coat Polysaccharide Biosynthesis Protein SpsA, Chain A"/>
    <property type="match status" value="1"/>
</dbReference>
<dbReference type="CDD" id="cd04179">
    <property type="entry name" value="DPM_DPG-synthase_like"/>
    <property type="match status" value="1"/>
</dbReference>
<dbReference type="PANTHER" id="PTHR48090">
    <property type="entry name" value="UNDECAPRENYL-PHOSPHATE 4-DEOXY-4-FORMAMIDO-L-ARABINOSE TRANSFERASE-RELATED"/>
    <property type="match status" value="1"/>
</dbReference>
<feature type="domain" description="Glycosyltransferase 2-like" evidence="1">
    <location>
        <begin position="5"/>
        <end position="160"/>
    </location>
</feature>
<dbReference type="InterPro" id="IPR029044">
    <property type="entry name" value="Nucleotide-diphossugar_trans"/>
</dbReference>
<organism evidence="2 3">
    <name type="scientific">Candidatus Falkowbacteria bacterium RIFOXYD2_FULL_34_120</name>
    <dbReference type="NCBI Taxonomy" id="1798007"/>
    <lineage>
        <taxon>Bacteria</taxon>
        <taxon>Candidatus Falkowiibacteriota</taxon>
    </lineage>
</organism>
<gene>
    <name evidence="2" type="ORF">A2531_04240</name>
</gene>
<reference evidence="2 3" key="1">
    <citation type="journal article" date="2016" name="Nat. Commun.">
        <title>Thousands of microbial genomes shed light on interconnected biogeochemical processes in an aquifer system.</title>
        <authorList>
            <person name="Anantharaman K."/>
            <person name="Brown C.T."/>
            <person name="Hug L.A."/>
            <person name="Sharon I."/>
            <person name="Castelle C.J."/>
            <person name="Probst A.J."/>
            <person name="Thomas B.C."/>
            <person name="Singh A."/>
            <person name="Wilkins M.J."/>
            <person name="Karaoz U."/>
            <person name="Brodie E.L."/>
            <person name="Williams K.H."/>
            <person name="Hubbard S.S."/>
            <person name="Banfield J.F."/>
        </authorList>
    </citation>
    <scope>NUCLEOTIDE SEQUENCE [LARGE SCALE GENOMIC DNA]</scope>
</reference>
<sequence>MKKISLIIPCFNEEDGIKYILKSVPSYIDEIVVVDNNSADNTAKVAGQYGARVVFEKQRGYGNAYLSGFKNATGEIFITMDGDGSYSLKDSTRMLGYILNNGIDFVSGCRFPLNDKKSMRILNRFGNWFLTLVFNLLSGRNVKDSQSGMWVFKKEVLDKIKLKSGGMSLSEEIKMEIILHEDIKFLEVPISYNKRVGETKLRRAKDGLLNLFFLVKKRIEIFFRK</sequence>
<evidence type="ECO:0000259" key="1">
    <source>
        <dbReference type="Pfam" id="PF00535"/>
    </source>
</evidence>
<dbReference type="InterPro" id="IPR001173">
    <property type="entry name" value="Glyco_trans_2-like"/>
</dbReference>
<comment type="caution">
    <text evidence="2">The sequence shown here is derived from an EMBL/GenBank/DDBJ whole genome shotgun (WGS) entry which is preliminary data.</text>
</comment>
<dbReference type="AlphaFoldDB" id="A0A1F5TPQ2"/>
<dbReference type="PANTHER" id="PTHR48090:SF7">
    <property type="entry name" value="RFBJ PROTEIN"/>
    <property type="match status" value="1"/>
</dbReference>